<feature type="region of interest" description="Disordered" evidence="1">
    <location>
        <begin position="260"/>
        <end position="280"/>
    </location>
</feature>
<dbReference type="GeneID" id="122137919"/>
<evidence type="ECO:0000313" key="2">
    <source>
        <dbReference type="RefSeq" id="XP_042582938.1"/>
    </source>
</evidence>
<feature type="compositionally biased region" description="Basic and acidic residues" evidence="1">
    <location>
        <begin position="260"/>
        <end position="275"/>
    </location>
</feature>
<gene>
    <name evidence="2" type="primary">si:dkey-111f13.5</name>
</gene>
<dbReference type="KEGG" id="ccar:122137919"/>
<reference evidence="2" key="1">
    <citation type="submission" date="2025-08" db="UniProtKB">
        <authorList>
            <consortium name="RefSeq"/>
        </authorList>
    </citation>
    <scope>IDENTIFICATION</scope>
    <source>
        <tissue evidence="2">Muscle</tissue>
    </source>
</reference>
<dbReference type="AlphaFoldDB" id="A0A9R0A2T2"/>
<dbReference type="OrthoDB" id="5982311at2759"/>
<proteinExistence type="predicted"/>
<protein>
    <submittedName>
        <fullName evidence="2">Uncharacterized protein si:dkey-111f13.5</fullName>
    </submittedName>
</protein>
<organism evidence="2">
    <name type="scientific">Cyprinus carpio</name>
    <name type="common">Common carp</name>
    <dbReference type="NCBI Taxonomy" id="7962"/>
    <lineage>
        <taxon>Eukaryota</taxon>
        <taxon>Metazoa</taxon>
        <taxon>Chordata</taxon>
        <taxon>Craniata</taxon>
        <taxon>Vertebrata</taxon>
        <taxon>Euteleostomi</taxon>
        <taxon>Actinopterygii</taxon>
        <taxon>Neopterygii</taxon>
        <taxon>Teleostei</taxon>
        <taxon>Ostariophysi</taxon>
        <taxon>Cypriniformes</taxon>
        <taxon>Cyprinidae</taxon>
        <taxon>Cyprininae</taxon>
        <taxon>Cyprinus</taxon>
    </lineage>
</organism>
<evidence type="ECO:0000256" key="1">
    <source>
        <dbReference type="SAM" id="MobiDB-lite"/>
    </source>
</evidence>
<dbReference type="Proteomes" id="UP001155660">
    <property type="component" value="Chromosome B7"/>
</dbReference>
<sequence>MLSSTVCCFVVHVAMRPSASQRLKEKTNPKENETWRKAGNCEFLRANIWCFCVDQGCSVCEDKMWDTRSLEKMVNRTSLSTQRVLHTHILELGEQLCPRSSPNARTDDHLKLATNLVNLQPATGREQPDAPSMEEFKQLAEKEKRAALRLQEESLQASFQEALRARDRLEAEMRRELQVELQAQFRARCEGLRAQMEAEKVQAVGEACRKLQEQLHKEAEETREKIIHTVREETQECVRRCVQDAERSIREECDMKAEREKRALQDRHEEEKSELQNRMQQLRDSLEQACRERIQYEAEFKKVQASYRRFVDLTDSSLHSDYLLKLRRLGREPGLMDTATQTDEITS</sequence>
<dbReference type="RefSeq" id="XP_042582938.1">
    <property type="nucleotide sequence ID" value="XM_042727004.1"/>
</dbReference>
<accession>A0A9R0A2T2</accession>
<name>A0A9R0A2T2_CYPCA</name>